<evidence type="ECO:0000313" key="1">
    <source>
        <dbReference type="EMBL" id="KIM70030.1"/>
    </source>
</evidence>
<name>A0A0C3EBC0_9AGAM</name>
<dbReference type="HOGENOM" id="CLU_1563788_0_0_1"/>
<dbReference type="InParanoid" id="A0A0C3EBC0"/>
<protein>
    <submittedName>
        <fullName evidence="1">Uncharacterized protein</fullName>
    </submittedName>
</protein>
<dbReference type="EMBL" id="KN822005">
    <property type="protein sequence ID" value="KIM70030.1"/>
    <property type="molecule type" value="Genomic_DNA"/>
</dbReference>
<reference evidence="2" key="2">
    <citation type="submission" date="2015-01" db="EMBL/GenBank/DDBJ databases">
        <title>Evolutionary Origins and Diversification of the Mycorrhizal Mutualists.</title>
        <authorList>
            <consortium name="DOE Joint Genome Institute"/>
            <consortium name="Mycorrhizal Genomics Consortium"/>
            <person name="Kohler A."/>
            <person name="Kuo A."/>
            <person name="Nagy L.G."/>
            <person name="Floudas D."/>
            <person name="Copeland A."/>
            <person name="Barry K.W."/>
            <person name="Cichocki N."/>
            <person name="Veneault-Fourrey C."/>
            <person name="LaButti K."/>
            <person name="Lindquist E.A."/>
            <person name="Lipzen A."/>
            <person name="Lundell T."/>
            <person name="Morin E."/>
            <person name="Murat C."/>
            <person name="Riley R."/>
            <person name="Ohm R."/>
            <person name="Sun H."/>
            <person name="Tunlid A."/>
            <person name="Henrissat B."/>
            <person name="Grigoriev I.V."/>
            <person name="Hibbett D.S."/>
            <person name="Martin F."/>
        </authorList>
    </citation>
    <scope>NUCLEOTIDE SEQUENCE [LARGE SCALE GENOMIC DNA]</scope>
    <source>
        <strain evidence="2">Foug A</strain>
    </source>
</reference>
<proteinExistence type="predicted"/>
<accession>A0A0C3EBC0</accession>
<dbReference type="Proteomes" id="UP000053989">
    <property type="component" value="Unassembled WGS sequence"/>
</dbReference>
<organism evidence="1 2">
    <name type="scientific">Scleroderma citrinum Foug A</name>
    <dbReference type="NCBI Taxonomy" id="1036808"/>
    <lineage>
        <taxon>Eukaryota</taxon>
        <taxon>Fungi</taxon>
        <taxon>Dikarya</taxon>
        <taxon>Basidiomycota</taxon>
        <taxon>Agaricomycotina</taxon>
        <taxon>Agaricomycetes</taxon>
        <taxon>Agaricomycetidae</taxon>
        <taxon>Boletales</taxon>
        <taxon>Sclerodermatineae</taxon>
        <taxon>Sclerodermataceae</taxon>
        <taxon>Scleroderma</taxon>
    </lineage>
</organism>
<keyword evidence="2" id="KW-1185">Reference proteome</keyword>
<reference evidence="1 2" key="1">
    <citation type="submission" date="2014-04" db="EMBL/GenBank/DDBJ databases">
        <authorList>
            <consortium name="DOE Joint Genome Institute"/>
            <person name="Kuo A."/>
            <person name="Kohler A."/>
            <person name="Nagy L.G."/>
            <person name="Floudas D."/>
            <person name="Copeland A."/>
            <person name="Barry K.W."/>
            <person name="Cichocki N."/>
            <person name="Veneault-Fourrey C."/>
            <person name="LaButti K."/>
            <person name="Lindquist E.A."/>
            <person name="Lipzen A."/>
            <person name="Lundell T."/>
            <person name="Morin E."/>
            <person name="Murat C."/>
            <person name="Sun H."/>
            <person name="Tunlid A."/>
            <person name="Henrissat B."/>
            <person name="Grigoriev I.V."/>
            <person name="Hibbett D.S."/>
            <person name="Martin F."/>
            <person name="Nordberg H.P."/>
            <person name="Cantor M.N."/>
            <person name="Hua S.X."/>
        </authorList>
    </citation>
    <scope>NUCLEOTIDE SEQUENCE [LARGE SCALE GENOMIC DNA]</scope>
    <source>
        <strain evidence="1 2">Foug A</strain>
    </source>
</reference>
<sequence length="171" mass="19794">MFCKRPVDQILCYRDDRKIAQSWTNAHTASYTLITRMFLLIECSIHFILGVASHRRALLTDLHPPVLWRSNSDPIPILRAKIHPLWSLLGLSVYFKPTADIIARKEQDGGVQAVVVIHNPLKEVCSPPVRHRSIGTTSQTRRYYARWSVVSLYPFFRYCTAKGQKYELQVR</sequence>
<evidence type="ECO:0000313" key="2">
    <source>
        <dbReference type="Proteomes" id="UP000053989"/>
    </source>
</evidence>
<gene>
    <name evidence="1" type="ORF">SCLCIDRAFT_499340</name>
</gene>
<dbReference type="AlphaFoldDB" id="A0A0C3EBC0"/>